<evidence type="ECO:0000256" key="1">
    <source>
        <dbReference type="ARBA" id="ARBA00004308"/>
    </source>
</evidence>
<evidence type="ECO:0000256" key="10">
    <source>
        <dbReference type="SAM" id="SignalP"/>
    </source>
</evidence>
<evidence type="ECO:0000256" key="5">
    <source>
        <dbReference type="ARBA" id="ARBA00023157"/>
    </source>
</evidence>
<evidence type="ECO:0000259" key="11">
    <source>
        <dbReference type="PROSITE" id="PS51448"/>
    </source>
</evidence>
<evidence type="ECO:0000256" key="6">
    <source>
        <dbReference type="ARBA" id="ARBA00023180"/>
    </source>
</evidence>
<dbReference type="PROSITE" id="PS51448">
    <property type="entry name" value="P_TREFOIL_2"/>
    <property type="match status" value="1"/>
</dbReference>
<dbReference type="PROSITE" id="PS00129">
    <property type="entry name" value="GLYCOSYL_HYDROL_F31_1"/>
    <property type="match status" value="1"/>
</dbReference>
<dbReference type="InterPro" id="IPR000519">
    <property type="entry name" value="P_trefoil_dom"/>
</dbReference>
<dbReference type="CDD" id="cd14752">
    <property type="entry name" value="GH31_N"/>
    <property type="match status" value="1"/>
</dbReference>
<keyword evidence="3 9" id="KW-0378">Hydrolase</keyword>
<dbReference type="SMART" id="SM00018">
    <property type="entry name" value="PD"/>
    <property type="match status" value="1"/>
</dbReference>
<evidence type="ECO:0000256" key="4">
    <source>
        <dbReference type="ARBA" id="ARBA00023136"/>
    </source>
</evidence>
<dbReference type="Proteomes" id="UP001652625">
    <property type="component" value="Chromosome 02"/>
</dbReference>
<evidence type="ECO:0000256" key="2">
    <source>
        <dbReference type="ARBA" id="ARBA00007806"/>
    </source>
</evidence>
<dbReference type="Gene3D" id="2.60.40.1760">
    <property type="entry name" value="glycosyl hydrolase (family 31)"/>
    <property type="match status" value="1"/>
</dbReference>
<dbReference type="InterPro" id="IPR025887">
    <property type="entry name" value="Glyco_hydro_31_N_dom"/>
</dbReference>
<protein>
    <submittedName>
        <fullName evidence="13">Lysosomal alpha-glucosidase isoform X3</fullName>
    </submittedName>
</protein>
<dbReference type="Gene3D" id="4.10.110.10">
    <property type="entry name" value="Spasmolytic Protein, domain 1"/>
    <property type="match status" value="1"/>
</dbReference>
<dbReference type="Gene3D" id="2.60.40.1180">
    <property type="entry name" value="Golgi alpha-mannosidase II"/>
    <property type="match status" value="2"/>
</dbReference>
<comment type="similarity">
    <text evidence="2 9">Belongs to the glycosyl hydrolase 31 family.</text>
</comment>
<dbReference type="Pfam" id="PF13802">
    <property type="entry name" value="Gal_mutarotas_2"/>
    <property type="match status" value="1"/>
</dbReference>
<evidence type="ECO:0000313" key="12">
    <source>
        <dbReference type="Proteomes" id="UP001652625"/>
    </source>
</evidence>
<comment type="subcellular location">
    <subcellularLocation>
        <location evidence="1">Endomembrane system</location>
    </subcellularLocation>
</comment>
<sequence length="871" mass="98196">MMILRLSIFLLFKIFQVSTHKSICDINKNLRFDCFPESGVTEESCYNRGCCWDTSNNEGLPICYYGSANIGYNVCGFKETITGFTLELCLTGLGGHYGKNVLKLNANFYLETDNTLHVKIFDPYNKRYEVPTPSPNVKNKATSPNYRVTYTNDLFSFKVIRISNGEVIFDSNVGGFIFSDQFIQISSILPSDNIYGLGEHVLGLKLSTDWNLLTLFSRDIPTPEGGVNLYGVHPFYVNIEKTGLGNGVFLKNSNAMDIILQPTPAITYRTIGGILDFYIFLGPTVNDVVSQYTKIVGRPIMPPYWSLGFHLCRWGYNSLNEMNAVRNRMAANQIPQDVQWNDIDYMDNFRDFTIGYSFKGLNRFVDNLHDHGMHYVIMLDPALSINYHGYLPYDEGIKENIFIKNSKGEVLVGAVWPGSAAFPDFTHPNISNYWLMQIKSFHEKLQFDGLWIDMNEPSSFVDGSSKGCPKNAYDQPPYTPAIIGGTLFQKTLCMNSQQYGGSHYNLHSLYGHLESKVTMSSLQKIRGKRSFVISRSTYSGTGGYAGHWLGDNHSTWEDLFKSIAGIINFNLFGIPLVGADICGFSGDTTEELCSRWMQLGAFYPFSRNHNDHESRSQDPAAFGELLIVASRNALNIRYQLLPYLYSLFFEAYVNGTPVARGLFSEFPTDSNCLNNDKQFMWGKGLLISPVILKGAVNVQAYLPAGFWFNFYTGELFDSQGEYVNLPASYEYVNLHIRGGVIIPTQDSAVTTTKSRENDFGMIVALNNDGKANGFLYLDDGEQILEENLDKSSIIEFHSSQGEFYSIPLHNKFLPNHTTFSKISIYGMIVEPNQVNVNGKTFLFKYDKNLKVLGISDMGLSILEENHIKWST</sequence>
<feature type="chain" id="PRO_5047003062" evidence="10">
    <location>
        <begin position="20"/>
        <end position="871"/>
    </location>
</feature>
<dbReference type="CDD" id="cd06602">
    <property type="entry name" value="GH31_MGAM_SI_GAA"/>
    <property type="match status" value="1"/>
</dbReference>
<dbReference type="Gene3D" id="3.20.20.80">
    <property type="entry name" value="Glycosidases"/>
    <property type="match status" value="1"/>
</dbReference>
<dbReference type="PANTHER" id="PTHR22762">
    <property type="entry name" value="ALPHA-GLUCOSIDASE"/>
    <property type="match status" value="1"/>
</dbReference>
<dbReference type="CDD" id="cd00111">
    <property type="entry name" value="Trefoil"/>
    <property type="match status" value="1"/>
</dbReference>
<keyword evidence="5" id="KW-1015">Disulfide bond</keyword>
<feature type="domain" description="P-type" evidence="11">
    <location>
        <begin position="22"/>
        <end position="67"/>
    </location>
</feature>
<dbReference type="SUPFAM" id="SSF74650">
    <property type="entry name" value="Galactose mutarotase-like"/>
    <property type="match status" value="1"/>
</dbReference>
<gene>
    <name evidence="13" type="primary">LOC100211827</name>
</gene>
<feature type="signal peptide" evidence="10">
    <location>
        <begin position="1"/>
        <end position="19"/>
    </location>
</feature>
<dbReference type="Pfam" id="PF01055">
    <property type="entry name" value="Glyco_hydro_31_2nd"/>
    <property type="match status" value="1"/>
</dbReference>
<dbReference type="InterPro" id="IPR030459">
    <property type="entry name" value="Glyco_hydro_31_CS"/>
</dbReference>
<dbReference type="InterPro" id="IPR030458">
    <property type="entry name" value="Glyco_hydro_31_AS"/>
</dbReference>
<reference evidence="12" key="1">
    <citation type="submission" date="2025-05" db="UniProtKB">
        <authorList>
            <consortium name="RefSeq"/>
        </authorList>
    </citation>
    <scope>NUCLEOTIDE SEQUENCE [LARGE SCALE GENOMIC DNA]</scope>
</reference>
<dbReference type="RefSeq" id="XP_065646769.1">
    <property type="nucleotide sequence ID" value="XM_065790697.1"/>
</dbReference>
<evidence type="ECO:0000313" key="13">
    <source>
        <dbReference type="RefSeq" id="XP_065646769.1"/>
    </source>
</evidence>
<evidence type="ECO:0000256" key="9">
    <source>
        <dbReference type="RuleBase" id="RU361185"/>
    </source>
</evidence>
<keyword evidence="6" id="KW-0325">Glycoprotein</keyword>
<dbReference type="InterPro" id="IPR017957">
    <property type="entry name" value="P_trefoil_CS"/>
</dbReference>
<dbReference type="InterPro" id="IPR017853">
    <property type="entry name" value="GH"/>
</dbReference>
<dbReference type="PROSITE" id="PS00707">
    <property type="entry name" value="GLYCOSYL_HYDROL_F31_2"/>
    <property type="match status" value="1"/>
</dbReference>
<evidence type="ECO:0000256" key="3">
    <source>
        <dbReference type="ARBA" id="ARBA00022801"/>
    </source>
</evidence>
<dbReference type="GeneID" id="100211827"/>
<proteinExistence type="inferred from homology"/>
<keyword evidence="4" id="KW-0472">Membrane</keyword>
<keyword evidence="7 9" id="KW-0326">Glycosidase</keyword>
<dbReference type="InterPro" id="IPR048395">
    <property type="entry name" value="Glyco_hydro_31_C"/>
</dbReference>
<dbReference type="Pfam" id="PF21365">
    <property type="entry name" value="Glyco_hydro_31_3rd"/>
    <property type="match status" value="1"/>
</dbReference>
<dbReference type="PROSITE" id="PS00025">
    <property type="entry name" value="P_TREFOIL_1"/>
    <property type="match status" value="1"/>
</dbReference>
<reference evidence="13" key="2">
    <citation type="submission" date="2025-08" db="UniProtKB">
        <authorList>
            <consortium name="RefSeq"/>
        </authorList>
    </citation>
    <scope>IDENTIFICATION</scope>
</reference>
<dbReference type="InterPro" id="IPR011013">
    <property type="entry name" value="Gal_mutarotase_sf_dom"/>
</dbReference>
<accession>A0ABM4BCU6</accession>
<comment type="caution">
    <text evidence="8">Lacks conserved residue(s) required for the propagation of feature annotation.</text>
</comment>
<evidence type="ECO:0000256" key="8">
    <source>
        <dbReference type="PROSITE-ProRule" id="PRU00779"/>
    </source>
</evidence>
<evidence type="ECO:0000256" key="7">
    <source>
        <dbReference type="ARBA" id="ARBA00023295"/>
    </source>
</evidence>
<dbReference type="SUPFAM" id="SSF51445">
    <property type="entry name" value="(Trans)glycosidases"/>
    <property type="match status" value="1"/>
</dbReference>
<dbReference type="SUPFAM" id="SSF51011">
    <property type="entry name" value="Glycosyl hydrolase domain"/>
    <property type="match status" value="1"/>
</dbReference>
<dbReference type="PANTHER" id="PTHR22762:SF131">
    <property type="entry name" value="GLYCOSIDE HYDROLASE FAMILY 31 N-TERMINAL DOMAIN-CONTAINING PROTEIN"/>
    <property type="match status" value="1"/>
</dbReference>
<name>A0ABM4BCU6_HYDVU</name>
<dbReference type="InterPro" id="IPR044913">
    <property type="entry name" value="P_trefoil_dom_sf"/>
</dbReference>
<dbReference type="InterPro" id="IPR000322">
    <property type="entry name" value="Glyco_hydro_31_TIM"/>
</dbReference>
<dbReference type="SUPFAM" id="SSF57492">
    <property type="entry name" value="Trefoil"/>
    <property type="match status" value="1"/>
</dbReference>
<keyword evidence="12" id="KW-1185">Reference proteome</keyword>
<organism evidence="12 13">
    <name type="scientific">Hydra vulgaris</name>
    <name type="common">Hydra</name>
    <name type="synonym">Hydra attenuata</name>
    <dbReference type="NCBI Taxonomy" id="6087"/>
    <lineage>
        <taxon>Eukaryota</taxon>
        <taxon>Metazoa</taxon>
        <taxon>Cnidaria</taxon>
        <taxon>Hydrozoa</taxon>
        <taxon>Hydroidolina</taxon>
        <taxon>Anthoathecata</taxon>
        <taxon>Aplanulata</taxon>
        <taxon>Hydridae</taxon>
        <taxon>Hydra</taxon>
    </lineage>
</organism>
<dbReference type="InterPro" id="IPR013780">
    <property type="entry name" value="Glyco_hydro_b"/>
</dbReference>
<dbReference type="Pfam" id="PF00088">
    <property type="entry name" value="Trefoil"/>
    <property type="match status" value="1"/>
</dbReference>
<keyword evidence="10" id="KW-0732">Signal</keyword>